<dbReference type="AlphaFoldDB" id="A0A132P569"/>
<evidence type="ECO:0000313" key="30">
    <source>
        <dbReference type="Proteomes" id="UP000249070"/>
    </source>
</evidence>
<evidence type="ECO:0000256" key="9">
    <source>
        <dbReference type="ARBA" id="ARBA00029908"/>
    </source>
</evidence>
<dbReference type="Proteomes" id="UP000183509">
    <property type="component" value="Unassembled WGS sequence"/>
</dbReference>
<evidence type="ECO:0000313" key="20">
    <source>
        <dbReference type="EMBL" id="OTN96188.1"/>
    </source>
</evidence>
<dbReference type="OMA" id="PHGTKES"/>
<gene>
    <name evidence="20" type="ORF">A5810_000521</name>
    <name evidence="16" type="ORF">AWT83_00895</name>
    <name evidence="21" type="ORF">CQR37_06930</name>
    <name evidence="24" type="ORF">CYQ77_05590</name>
    <name evidence="13" type="ORF">D9Z05_11295</name>
    <name evidence="22" type="ORF">DKP91_07350</name>
    <name evidence="25" type="ORF">DTPHA_601017</name>
    <name evidence="14" type="ORF">DTX73_06160</name>
    <name evidence="23" type="ORF">EB12_01925</name>
    <name evidence="15" type="ORF">GBM73_12525</name>
    <name evidence="17" type="ORF">KYX88_05205</name>
    <name evidence="18" type="ORF">M3X98_06645</name>
    <name evidence="19" type="ORF">P6Z85_05075</name>
</gene>
<feature type="domain" description="PTS EIIA type-2" evidence="12">
    <location>
        <begin position="2"/>
        <end position="144"/>
    </location>
</feature>
<reference evidence="14 34" key="8">
    <citation type="submission" date="2018-07" db="EMBL/GenBank/DDBJ databases">
        <title>High quality draft genome sequencing of Enterococcus faecium exhibiting probiotic potential isolated from mucus of freshwater fish.</title>
        <authorList>
            <person name="El-Jeni R."/>
            <person name="Ghedira K."/>
            <person name="Abdelhak S."/>
            <person name="El-Bour M."/>
            <person name="Bouhaouala-Zahar B."/>
        </authorList>
    </citation>
    <scope>NUCLEOTIDE SEQUENCE [LARGE SCALE GENOMIC DNA]</scope>
    <source>
        <strain evidence="14 34">R.A73</strain>
    </source>
</reference>
<dbReference type="EMBL" id="JARPTX010000012">
    <property type="protein sequence ID" value="MDT2369531.1"/>
    <property type="molecule type" value="Genomic_DNA"/>
</dbReference>
<dbReference type="EMBL" id="WEFP01000001">
    <property type="protein sequence ID" value="KAB7578064.1"/>
    <property type="molecule type" value="Genomic_DNA"/>
</dbReference>
<evidence type="ECO:0000313" key="13">
    <source>
        <dbReference type="EMBL" id="AYM73799.1"/>
    </source>
</evidence>
<dbReference type="GO" id="GO:0016301">
    <property type="term" value="F:kinase activity"/>
    <property type="evidence" value="ECO:0007669"/>
    <property type="project" value="UniProtKB-KW"/>
</dbReference>
<evidence type="ECO:0000256" key="1">
    <source>
        <dbReference type="ARBA" id="ARBA00002434"/>
    </source>
</evidence>
<evidence type="ECO:0000313" key="29">
    <source>
        <dbReference type="Proteomes" id="UP000224303"/>
    </source>
</evidence>
<dbReference type="Proteomes" id="UP000469871">
    <property type="component" value="Unassembled WGS sequence"/>
</dbReference>
<dbReference type="InterPro" id="IPR016152">
    <property type="entry name" value="PTrfase/Anion_transptr"/>
</dbReference>
<evidence type="ECO:0000313" key="22">
    <source>
        <dbReference type="EMBL" id="PZM55792.1"/>
    </source>
</evidence>
<dbReference type="EMBL" id="CP033041">
    <property type="protein sequence ID" value="AYM73799.1"/>
    <property type="molecule type" value="Genomic_DNA"/>
</dbReference>
<name>A0A132P569_ENTFC</name>
<evidence type="ECO:0000313" key="27">
    <source>
        <dbReference type="Proteomes" id="UP000183509"/>
    </source>
</evidence>
<evidence type="ECO:0000313" key="21">
    <source>
        <dbReference type="EMBL" id="PHL21679.1"/>
    </source>
</evidence>
<reference evidence="21 29" key="5">
    <citation type="submission" date="2017-10" db="EMBL/GenBank/DDBJ databases">
        <title>Draft genomes of the Enterococcus faecium isolated from human feces before and after Helicobacter pylori eradication therapy.</title>
        <authorList>
            <person name="Prianichniikov N.A."/>
            <person name="Glushchenko O.E."/>
            <person name="Malakhova M.V."/>
        </authorList>
    </citation>
    <scope>NUCLEOTIDE SEQUENCE [LARGE SCALE GENOMIC DNA]</scope>
    <source>
        <strain evidence="21 29">Hp_5-7</strain>
    </source>
</reference>
<dbReference type="EMBL" id="QOVC01000004">
    <property type="protein sequence ID" value="KAA0691093.1"/>
    <property type="molecule type" value="Genomic_DNA"/>
</dbReference>
<dbReference type="Proteomes" id="UP000253144">
    <property type="component" value="Unassembled WGS sequence"/>
</dbReference>
<comment type="function">
    <text evidence="1">The phosphoenolpyruvate-dependent sugar phosphotransferase system (sugar PTS), a major carbohydrate active transport system, catalyzes the phosphorylation of incoming sugar substrates concomitantly with their translocation across the cell membrane. The enzyme II CmtAB PTS system is involved in D-mannitol transport.</text>
</comment>
<reference evidence="18" key="12">
    <citation type="submission" date="2022-05" db="EMBL/GenBank/DDBJ databases">
        <title>Draft genome sequences of Clostridium perfringens strains isolated from Peru.</title>
        <authorList>
            <person name="Hurtado R."/>
            <person name="Lima L."/>
            <person name="Sousa T."/>
            <person name="Jaiswal A.K."/>
            <person name="Tiwari S."/>
            <person name="Maturrano L."/>
            <person name="Brenig B."/>
            <person name="Azevedo V."/>
        </authorList>
    </citation>
    <scope>NUCLEOTIDE SEQUENCE</scope>
    <source>
        <strain evidence="18">CP4</strain>
    </source>
</reference>
<reference evidence="17" key="11">
    <citation type="journal article" date="2022" name="J. Anim. Sci.">
        <title>Whole genome sequence analyses-based assessment of virulence potential and antimicrobial susceptibilities and resistance of Enterococcus faecium strains isolated from commercial swine and cattle probiotic products.</title>
        <authorList>
            <person name="Shridhar P.B."/>
            <person name="Amachawadi R.G."/>
            <person name="Tokach M."/>
            <person name="Patel I."/>
            <person name="Gangiredla J."/>
            <person name="Mammel M."/>
            <person name="Nagaraja T.G."/>
        </authorList>
    </citation>
    <scope>NUCLEOTIDE SEQUENCE</scope>
    <source>
        <strain evidence="17">EF215</strain>
    </source>
</reference>
<evidence type="ECO:0000313" key="14">
    <source>
        <dbReference type="EMBL" id="KAA0691093.1"/>
    </source>
</evidence>
<dbReference type="Proteomes" id="UP000194885">
    <property type="component" value="Unassembled WGS sequence"/>
</dbReference>
<keyword evidence="4" id="KW-0597">Phosphoprotein</keyword>
<evidence type="ECO:0000256" key="7">
    <source>
        <dbReference type="ARBA" id="ARBA00022683"/>
    </source>
</evidence>
<dbReference type="Gene3D" id="3.40.930.10">
    <property type="entry name" value="Mannitol-specific EII, Chain A"/>
    <property type="match status" value="1"/>
</dbReference>
<evidence type="ECO:0000256" key="11">
    <source>
        <dbReference type="ARBA" id="ARBA00030962"/>
    </source>
</evidence>
<keyword evidence="8" id="KW-0418">Kinase</keyword>
<dbReference type="EMBL" id="LRHK01000001">
    <property type="protein sequence ID" value="KWX17132.1"/>
    <property type="molecule type" value="Genomic_DNA"/>
</dbReference>
<protein>
    <recommendedName>
        <fullName evidence="2">Mannitol-specific phosphotransferase enzyme IIA component</fullName>
    </recommendedName>
    <alternativeName>
        <fullName evidence="10">EIIA</fullName>
    </alternativeName>
    <alternativeName>
        <fullName evidence="11">EIII</fullName>
    </alternativeName>
    <alternativeName>
        <fullName evidence="9">PTS system mannitol-specific EIIA component</fullName>
    </alternativeName>
</protein>
<dbReference type="Proteomes" id="UP001141166">
    <property type="component" value="Unassembled WGS sequence"/>
</dbReference>
<dbReference type="EMBL" id="FKLM01000011">
    <property type="protein sequence ID" value="SAY96035.1"/>
    <property type="molecule type" value="Genomic_DNA"/>
</dbReference>
<keyword evidence="6 25" id="KW-0808">Transferase</keyword>
<sequence>MIQLPAEKILLDQSYQNWKEALTEIGQWMTQQGGIKPAYIQSMIERQEKASVYIGNFVALPHGTDKDEEVVEEGIYLVQVPDGVDFGTKEEPKIATLLFVVALKKEHQLAVLQDLAFFCSDIDQVMALSDAETIEEVQMIFEHGHI</sequence>
<evidence type="ECO:0000313" key="16">
    <source>
        <dbReference type="EMBL" id="KWX17132.1"/>
    </source>
</evidence>
<evidence type="ECO:0000313" key="28">
    <source>
        <dbReference type="Proteomes" id="UP000194885"/>
    </source>
</evidence>
<dbReference type="Proteomes" id="UP000275747">
    <property type="component" value="Chromosome"/>
</dbReference>
<dbReference type="EMBL" id="QHGU01000029">
    <property type="protein sequence ID" value="PZM55792.1"/>
    <property type="molecule type" value="Genomic_DNA"/>
</dbReference>
<evidence type="ECO:0000256" key="10">
    <source>
        <dbReference type="ARBA" id="ARBA00030956"/>
    </source>
</evidence>
<evidence type="ECO:0000313" key="32">
    <source>
        <dbReference type="Proteomes" id="UP000275747"/>
    </source>
</evidence>
<reference evidence="23 31" key="1">
    <citation type="submission" date="2015-06" db="EMBL/GenBank/DDBJ databases">
        <title>The Genome Sequence of Enterococcus faecium 131EA1.</title>
        <authorList>
            <consortium name="The Broad Institute Genomics Platform"/>
            <consortium name="The Broad Institute Genome Sequencing Center for Infectious Disease"/>
            <person name="Earl A.M."/>
            <person name="Van Tyne D."/>
            <person name="Lebreton F."/>
            <person name="Saavedra J.T."/>
            <person name="Gilmore M.S."/>
            <person name="Manson Mcguire A."/>
            <person name="Clock S."/>
            <person name="Crupain M."/>
            <person name="Rangan U."/>
            <person name="Young S."/>
            <person name="Abouelleil A."/>
            <person name="Cao P."/>
            <person name="Chapman S.B."/>
            <person name="Griggs A."/>
            <person name="Priest M."/>
            <person name="Shea T."/>
            <person name="Wortman J."/>
            <person name="Nusbaum C."/>
            <person name="Birren B."/>
        </authorList>
    </citation>
    <scope>NUCLEOTIDE SEQUENCE [LARGE SCALE GENOMIC DNA]</scope>
    <source>
        <strain evidence="23 31">131EA1</strain>
    </source>
</reference>
<dbReference type="EMBL" id="JAMWMK010000008">
    <property type="protein sequence ID" value="MDC4247732.1"/>
    <property type="molecule type" value="Genomic_DNA"/>
</dbReference>
<evidence type="ECO:0000313" key="19">
    <source>
        <dbReference type="EMBL" id="MDT2369531.1"/>
    </source>
</evidence>
<organism evidence="16 26">
    <name type="scientific">Enterococcus faecium</name>
    <name type="common">Streptococcus faecium</name>
    <dbReference type="NCBI Taxonomy" id="1352"/>
    <lineage>
        <taxon>Bacteria</taxon>
        <taxon>Bacillati</taxon>
        <taxon>Bacillota</taxon>
        <taxon>Bacilli</taxon>
        <taxon>Lactobacillales</taxon>
        <taxon>Enterococcaceae</taxon>
        <taxon>Enterococcus</taxon>
    </lineage>
</organism>
<evidence type="ECO:0000313" key="26">
    <source>
        <dbReference type="Proteomes" id="UP000070452"/>
    </source>
</evidence>
<dbReference type="GO" id="GO:0009401">
    <property type="term" value="P:phosphoenolpyruvate-dependent sugar phosphotransferase system"/>
    <property type="evidence" value="ECO:0007669"/>
    <property type="project" value="UniProtKB-KW"/>
</dbReference>
<dbReference type="STRING" id="1352.AL014_14885"/>
<dbReference type="PANTHER" id="PTHR30181">
    <property type="entry name" value="MANNITOL PERMEASE IIC COMPONENT"/>
    <property type="match status" value="1"/>
</dbReference>
<dbReference type="PROSITE" id="PS51094">
    <property type="entry name" value="PTS_EIIA_TYPE_2"/>
    <property type="match status" value="1"/>
</dbReference>
<reference evidence="13 32" key="9">
    <citation type="submission" date="2018-10" db="EMBL/GenBank/DDBJ databases">
        <title>Escaping from acidified nitrite in gastric host defense: Transcriptomic basis for resistance to free nitrous acid in Enterococcus faecalis.</title>
        <authorList>
            <person name="Yu Z."/>
            <person name="Shi D."/>
            <person name="Liu W."/>
            <person name="Meng F."/>
        </authorList>
    </citation>
    <scope>NUCLEOTIDE SEQUENCE [LARGE SCALE GENOMIC DNA]</scope>
    <source>
        <strain evidence="13 32">JE1</strain>
    </source>
</reference>
<dbReference type="Proteomes" id="UP000448762">
    <property type="component" value="Unassembled WGS sequence"/>
</dbReference>
<dbReference type="EMBL" id="PCGC01000012">
    <property type="protein sequence ID" value="PHL21679.1"/>
    <property type="molecule type" value="Genomic_DNA"/>
</dbReference>
<reference evidence="20 28" key="4">
    <citation type="submission" date="2017-05" db="EMBL/GenBank/DDBJ databases">
        <title>The Genome Sequence of Enterococcus faecium 7H8_DIV0219.</title>
        <authorList>
            <consortium name="The Broad Institute Genomics Platform"/>
            <consortium name="The Broad Institute Genomic Center for Infectious Diseases"/>
            <person name="Earl A."/>
            <person name="Manson A."/>
            <person name="Schwartman J."/>
            <person name="Gilmore M."/>
            <person name="Abouelleil A."/>
            <person name="Cao P."/>
            <person name="Chapman S."/>
            <person name="Cusick C."/>
            <person name="Shea T."/>
            <person name="Young S."/>
            <person name="Neafsey D."/>
            <person name="Nusbaum C."/>
            <person name="Birren B."/>
        </authorList>
    </citation>
    <scope>NUCLEOTIDE SEQUENCE [LARGE SCALE GENOMIC DNA]</scope>
    <source>
        <strain evidence="20 28">7H8_DIV0219</strain>
    </source>
</reference>
<dbReference type="PROSITE" id="PS00372">
    <property type="entry name" value="PTS_EIIA_TYPE_2_HIS"/>
    <property type="match status" value="1"/>
</dbReference>
<dbReference type="Proteomes" id="UP000070452">
    <property type="component" value="Unassembled WGS sequence"/>
</dbReference>
<evidence type="ECO:0000313" key="33">
    <source>
        <dbReference type="Proteomes" id="UP000289562"/>
    </source>
</evidence>
<dbReference type="Pfam" id="PF00359">
    <property type="entry name" value="PTS_EIIA_2"/>
    <property type="match status" value="1"/>
</dbReference>
<dbReference type="Proteomes" id="UP001139644">
    <property type="component" value="Unassembled WGS sequence"/>
</dbReference>
<reference evidence="19" key="13">
    <citation type="submission" date="2023-03" db="EMBL/GenBank/DDBJ databases">
        <authorList>
            <person name="Shen W."/>
            <person name="Cai J."/>
        </authorList>
    </citation>
    <scope>NUCLEOTIDE SEQUENCE</scope>
    <source>
        <strain evidence="19">B1010-2</strain>
    </source>
</reference>
<evidence type="ECO:0000256" key="8">
    <source>
        <dbReference type="ARBA" id="ARBA00022777"/>
    </source>
</evidence>
<reference evidence="22 30" key="7">
    <citation type="submission" date="2018-05" db="EMBL/GenBank/DDBJ databases">
        <title>Vancomycin-resistant Enterococcus faecium strain from Chelyabinsk, Russia.</title>
        <authorList>
            <person name="Gostev V."/>
            <person name="Goncharov A."/>
            <person name="Kolodzhieva V."/>
            <person name="Suvorov A."/>
            <person name="Sidorenko S."/>
            <person name="Zueva L."/>
        </authorList>
    </citation>
    <scope>NUCLEOTIDE SEQUENCE [LARGE SCALE GENOMIC DNA]</scope>
    <source>
        <strain evidence="22 30">20</strain>
    </source>
</reference>
<reference evidence="15 35" key="10">
    <citation type="submission" date="2019-10" db="EMBL/GenBank/DDBJ databases">
        <title>Evolutionary dynamics of vancomycin-resistant Enterococcus faecium during gastrointestinal tract colonization and bloodstream infection in immunocompromised pediatric patients.</title>
        <authorList>
            <person name="Chilambi G.S."/>
            <person name="Nordstrom H.R."/>
            <person name="Evans D.R."/>
            <person name="Ferrolino J."/>
            <person name="Hayden R.T."/>
            <person name="Maron G.M."/>
            <person name="Vo A.N."/>
            <person name="Gilmore M.S."/>
            <person name="Wolf J."/>
            <person name="Rosch J.W."/>
            <person name="Van Tyne D."/>
        </authorList>
    </citation>
    <scope>NUCLEOTIDE SEQUENCE [LARGE SCALE GENOMIC DNA]</scope>
    <source>
        <strain evidence="15 35">VRECG27</strain>
    </source>
</reference>
<dbReference type="InterPro" id="IPR050893">
    <property type="entry name" value="Sugar_PTS"/>
</dbReference>
<dbReference type="Proteomes" id="UP000289562">
    <property type="component" value="Unassembled WGS sequence"/>
</dbReference>
<reference evidence="24 33" key="6">
    <citation type="submission" date="2017-12" db="EMBL/GenBank/DDBJ databases">
        <title>A pool of 800 enterococci isolated from chicken carcass rinse samples from New Zealand.</title>
        <authorList>
            <person name="Zhang J."/>
            <person name="Rogers L."/>
            <person name="Midwinter A."/>
            <person name="French N."/>
        </authorList>
    </citation>
    <scope>NUCLEOTIDE SEQUENCE [LARGE SCALE GENOMIC DNA]</scope>
    <source>
        <strain evidence="24 33">EN697</strain>
    </source>
</reference>
<evidence type="ECO:0000313" key="25">
    <source>
        <dbReference type="EMBL" id="SAY96035.1"/>
    </source>
</evidence>
<evidence type="ECO:0000256" key="6">
    <source>
        <dbReference type="ARBA" id="ARBA00022679"/>
    </source>
</evidence>
<evidence type="ECO:0000313" key="17">
    <source>
        <dbReference type="EMBL" id="MBX4222245.1"/>
    </source>
</evidence>
<dbReference type="PANTHER" id="PTHR30181:SF2">
    <property type="entry name" value="PTS SYSTEM MANNITOL-SPECIFIC EIICBA COMPONENT"/>
    <property type="match status" value="1"/>
</dbReference>
<evidence type="ECO:0000313" key="15">
    <source>
        <dbReference type="EMBL" id="KAB7578064.1"/>
    </source>
</evidence>
<dbReference type="GO" id="GO:0090563">
    <property type="term" value="F:protein-phosphocysteine-sugar phosphotransferase activity"/>
    <property type="evidence" value="ECO:0007669"/>
    <property type="project" value="TreeGrafter"/>
</dbReference>
<evidence type="ECO:0000256" key="5">
    <source>
        <dbReference type="ARBA" id="ARBA00022597"/>
    </source>
</evidence>
<accession>A0A132P569</accession>
<reference evidence="25 27" key="3">
    <citation type="submission" date="2016-04" db="EMBL/GenBank/DDBJ databases">
        <authorList>
            <person name="Millard A."/>
        </authorList>
    </citation>
    <scope>NUCLEOTIDE SEQUENCE [LARGE SCALE GENOMIC DNA]</scope>
    <source>
        <strain evidence="25">Isolate 22</strain>
    </source>
</reference>
<dbReference type="Proteomes" id="UP001260956">
    <property type="component" value="Unassembled WGS sequence"/>
</dbReference>
<evidence type="ECO:0000313" key="31">
    <source>
        <dbReference type="Proteomes" id="UP000253144"/>
    </source>
</evidence>
<evidence type="ECO:0000313" key="24">
    <source>
        <dbReference type="EMBL" id="RXU89531.1"/>
    </source>
</evidence>
<evidence type="ECO:0000313" key="35">
    <source>
        <dbReference type="Proteomes" id="UP000469871"/>
    </source>
</evidence>
<evidence type="ECO:0000313" key="34">
    <source>
        <dbReference type="Proteomes" id="UP000448762"/>
    </source>
</evidence>
<evidence type="ECO:0000259" key="12">
    <source>
        <dbReference type="PROSITE" id="PS51094"/>
    </source>
</evidence>
<dbReference type="RefSeq" id="WP_002287254.1">
    <property type="nucleotide sequence ID" value="NZ_AP019394.1"/>
</dbReference>
<dbReference type="EMBL" id="PJVH01000013">
    <property type="protein sequence ID" value="RXU89531.1"/>
    <property type="molecule type" value="Genomic_DNA"/>
</dbReference>
<evidence type="ECO:0000256" key="3">
    <source>
        <dbReference type="ARBA" id="ARBA00022448"/>
    </source>
</evidence>
<dbReference type="EMBL" id="JAIFOC010000038">
    <property type="protein sequence ID" value="MBX4222245.1"/>
    <property type="molecule type" value="Genomic_DNA"/>
</dbReference>
<keyword evidence="3" id="KW-0813">Transport</keyword>
<evidence type="ECO:0000313" key="23">
    <source>
        <dbReference type="EMBL" id="RBS29684.1"/>
    </source>
</evidence>
<dbReference type="GO" id="GO:0005886">
    <property type="term" value="C:plasma membrane"/>
    <property type="evidence" value="ECO:0007669"/>
    <property type="project" value="TreeGrafter"/>
</dbReference>
<proteinExistence type="predicted"/>
<evidence type="ECO:0000256" key="2">
    <source>
        <dbReference type="ARBA" id="ARBA00014783"/>
    </source>
</evidence>
<evidence type="ECO:0000313" key="18">
    <source>
        <dbReference type="EMBL" id="MDC4247732.1"/>
    </source>
</evidence>
<reference evidence="16 26" key="2">
    <citation type="submission" date="2016-01" db="EMBL/GenBank/DDBJ databases">
        <title>Molecular Mechanisms for transfer of large genomic segments between Enterococcus faecium strains.</title>
        <authorList>
            <person name="Garcia-Solache M.A."/>
            <person name="Lebreton F."/>
            <person name="Mclaughlin R.E."/>
            <person name="Whiteaker J.D."/>
            <person name="Gilmore M.S."/>
            <person name="Rice L.B."/>
        </authorList>
    </citation>
    <scope>NUCLEOTIDE SEQUENCE [LARGE SCALE GENOMIC DNA]</scope>
    <source>
        <strain evidence="16 26">D344RRF x C68</strain>
    </source>
</reference>
<evidence type="ECO:0000256" key="4">
    <source>
        <dbReference type="ARBA" id="ARBA00022553"/>
    </source>
</evidence>
<keyword evidence="5 15" id="KW-0762">Sugar transport</keyword>
<dbReference type="EMBL" id="LEQJ01000012">
    <property type="protein sequence ID" value="RBS29684.1"/>
    <property type="molecule type" value="Genomic_DNA"/>
</dbReference>
<dbReference type="SUPFAM" id="SSF55804">
    <property type="entry name" value="Phoshotransferase/anion transport protein"/>
    <property type="match status" value="1"/>
</dbReference>
<dbReference type="Proteomes" id="UP000249070">
    <property type="component" value="Unassembled WGS sequence"/>
</dbReference>
<dbReference type="EMBL" id="NGKW01000001">
    <property type="protein sequence ID" value="OTN96188.1"/>
    <property type="molecule type" value="Genomic_DNA"/>
</dbReference>
<dbReference type="InterPro" id="IPR002178">
    <property type="entry name" value="PTS_EIIA_type-2_dom"/>
</dbReference>
<dbReference type="PATRIC" id="fig|1352.1358.peg.851"/>
<dbReference type="Proteomes" id="UP000224303">
    <property type="component" value="Unassembled WGS sequence"/>
</dbReference>
<dbReference type="CDD" id="cd00211">
    <property type="entry name" value="PTS_IIA_fru"/>
    <property type="match status" value="1"/>
</dbReference>
<keyword evidence="7" id="KW-0598">Phosphotransferase system</keyword>